<dbReference type="Gene3D" id="3.40.50.150">
    <property type="entry name" value="Vaccinia Virus protein VP39"/>
    <property type="match status" value="1"/>
</dbReference>
<evidence type="ECO:0000313" key="2">
    <source>
        <dbReference type="EMBL" id="CBJ30322.1"/>
    </source>
</evidence>
<dbReference type="InterPro" id="IPR029063">
    <property type="entry name" value="SAM-dependent_MTases_sf"/>
</dbReference>
<proteinExistence type="predicted"/>
<evidence type="ECO:0000313" key="3">
    <source>
        <dbReference type="Proteomes" id="UP000002630"/>
    </source>
</evidence>
<dbReference type="Proteomes" id="UP000002630">
    <property type="component" value="Unassembled WGS sequence"/>
</dbReference>
<reference evidence="2 3" key="1">
    <citation type="journal article" date="2010" name="Nature">
        <title>The Ectocarpus genome and the independent evolution of multicellularity in brown algae.</title>
        <authorList>
            <person name="Cock J.M."/>
            <person name="Sterck L."/>
            <person name="Rouze P."/>
            <person name="Scornet D."/>
            <person name="Allen A.E."/>
            <person name="Amoutzias G."/>
            <person name="Anthouard V."/>
            <person name="Artiguenave F."/>
            <person name="Aury J.M."/>
            <person name="Badger J.H."/>
            <person name="Beszteri B."/>
            <person name="Billiau K."/>
            <person name="Bonnet E."/>
            <person name="Bothwell J.H."/>
            <person name="Bowler C."/>
            <person name="Boyen C."/>
            <person name="Brownlee C."/>
            <person name="Carrano C.J."/>
            <person name="Charrier B."/>
            <person name="Cho G.Y."/>
            <person name="Coelho S.M."/>
            <person name="Collen J."/>
            <person name="Corre E."/>
            <person name="Da Silva C."/>
            <person name="Delage L."/>
            <person name="Delaroque N."/>
            <person name="Dittami S.M."/>
            <person name="Doulbeau S."/>
            <person name="Elias M."/>
            <person name="Farnham G."/>
            <person name="Gachon C.M."/>
            <person name="Gschloessl B."/>
            <person name="Heesch S."/>
            <person name="Jabbari K."/>
            <person name="Jubin C."/>
            <person name="Kawai H."/>
            <person name="Kimura K."/>
            <person name="Kloareg B."/>
            <person name="Kupper F.C."/>
            <person name="Lang D."/>
            <person name="Le Bail A."/>
            <person name="Leblanc C."/>
            <person name="Lerouge P."/>
            <person name="Lohr M."/>
            <person name="Lopez P.J."/>
            <person name="Martens C."/>
            <person name="Maumus F."/>
            <person name="Michel G."/>
            <person name="Miranda-Saavedra D."/>
            <person name="Morales J."/>
            <person name="Moreau H."/>
            <person name="Motomura T."/>
            <person name="Nagasato C."/>
            <person name="Napoli C.A."/>
            <person name="Nelson D.R."/>
            <person name="Nyvall-Collen P."/>
            <person name="Peters A.F."/>
            <person name="Pommier C."/>
            <person name="Potin P."/>
            <person name="Poulain J."/>
            <person name="Quesneville H."/>
            <person name="Read B."/>
            <person name="Rensing S.A."/>
            <person name="Ritter A."/>
            <person name="Rousvoal S."/>
            <person name="Samanta M."/>
            <person name="Samson G."/>
            <person name="Schroeder D.C."/>
            <person name="Segurens B."/>
            <person name="Strittmatter M."/>
            <person name="Tonon T."/>
            <person name="Tregear J.W."/>
            <person name="Valentin K."/>
            <person name="von Dassow P."/>
            <person name="Yamagishi T."/>
            <person name="Van de Peer Y."/>
            <person name="Wincker P."/>
        </authorList>
    </citation>
    <scope>NUCLEOTIDE SEQUENCE [LARGE SCALE GENOMIC DNA]</scope>
    <source>
        <strain evidence="3">Ec32 / CCAP1310/4</strain>
    </source>
</reference>
<evidence type="ECO:0000256" key="1">
    <source>
        <dbReference type="SAM" id="MobiDB-lite"/>
    </source>
</evidence>
<keyword evidence="3" id="KW-1185">Reference proteome</keyword>
<sequence>MVHISEDLTTGTKRSRSARRSRSGAKRVTEAGYPTGVSGGEYKMVNGLRLATLLFVRVALVALSNARGTAVVEAAPGAPLGLYYERWQQKQTEQTKLPLLLGFTSPINGTRVEGPNVFLHYKIFNTLENRELTSAEVRDLSVSTTVCFKLHGFNNVPEICAPLRVTTVTIKDALPAKWHHVTGSIKDTRTGKLLGASDGGVSVFNNLNGYGVLDMCGESACLDSNALRSAYFDYVYRHPSWYGRIPLTGASKLSTTFSIRSGLSNVISAFNIKSMLDAPCGDLSWMPLVSGIQNVQYTGADIVEIAVETNRKKFGADITEIGDEDLEVGREIAAAMRRGEGLKDPAFVVADLVEGVPASQDGAPFDLIFVRDLMVHLPARHNLKVIQNIQASGARFLMASTYVEADENKLSETFVPPIGHNINLSLPPYCLPEPMAVFRDDSTERTDLRMGLWDLHEHSPLALSGDCSPTSVAV</sequence>
<dbReference type="OrthoDB" id="196629at2759"/>
<dbReference type="EMBL" id="FN649760">
    <property type="protein sequence ID" value="CBJ30322.1"/>
    <property type="molecule type" value="Genomic_DNA"/>
</dbReference>
<accession>D7FP61</accession>
<dbReference type="InParanoid" id="D7FP61"/>
<feature type="compositionally biased region" description="Basic residues" evidence="1">
    <location>
        <begin position="13"/>
        <end position="25"/>
    </location>
</feature>
<organism evidence="2 3">
    <name type="scientific">Ectocarpus siliculosus</name>
    <name type="common">Brown alga</name>
    <name type="synonym">Conferva siliculosa</name>
    <dbReference type="NCBI Taxonomy" id="2880"/>
    <lineage>
        <taxon>Eukaryota</taxon>
        <taxon>Sar</taxon>
        <taxon>Stramenopiles</taxon>
        <taxon>Ochrophyta</taxon>
        <taxon>PX clade</taxon>
        <taxon>Phaeophyceae</taxon>
        <taxon>Ectocarpales</taxon>
        <taxon>Ectocarpaceae</taxon>
        <taxon>Ectocarpus</taxon>
    </lineage>
</organism>
<feature type="region of interest" description="Disordered" evidence="1">
    <location>
        <begin position="1"/>
        <end position="32"/>
    </location>
</feature>
<dbReference type="eggNOG" id="ENOG502S88X">
    <property type="taxonomic scope" value="Eukaryota"/>
</dbReference>
<dbReference type="AlphaFoldDB" id="D7FP61"/>
<gene>
    <name evidence="2" type="ORF">Esi_0187_0001</name>
</gene>
<evidence type="ECO:0008006" key="4">
    <source>
        <dbReference type="Google" id="ProtNLM"/>
    </source>
</evidence>
<protein>
    <recommendedName>
        <fullName evidence="4">Methyltransferase domain-containing protein</fullName>
    </recommendedName>
</protein>
<name>D7FP61_ECTSI</name>
<dbReference type="SUPFAM" id="SSF53335">
    <property type="entry name" value="S-adenosyl-L-methionine-dependent methyltransferases"/>
    <property type="match status" value="1"/>
</dbReference>